<protein>
    <submittedName>
        <fullName evidence="5">Related to O-methyltransferase</fullName>
    </submittedName>
</protein>
<evidence type="ECO:0000313" key="6">
    <source>
        <dbReference type="Proteomes" id="UP000225277"/>
    </source>
</evidence>
<dbReference type="STRING" id="112498.A0A2D3V9P0"/>
<keyword evidence="2 5" id="KW-0808">Transferase</keyword>
<dbReference type="GO" id="GO:0008171">
    <property type="term" value="F:O-methyltransferase activity"/>
    <property type="evidence" value="ECO:0007669"/>
    <property type="project" value="InterPro"/>
</dbReference>
<evidence type="ECO:0000256" key="4">
    <source>
        <dbReference type="ARBA" id="ARBA00023453"/>
    </source>
</evidence>
<dbReference type="GO" id="GO:0032259">
    <property type="term" value="P:methylation"/>
    <property type="evidence" value="ECO:0007669"/>
    <property type="project" value="UniProtKB-KW"/>
</dbReference>
<accession>A0A2D3V9P0</accession>
<keyword evidence="1 5" id="KW-0489">Methyltransferase</keyword>
<dbReference type="InterPro" id="IPR050362">
    <property type="entry name" value="Cation-dep_OMT"/>
</dbReference>
<keyword evidence="3" id="KW-0949">S-adenosyl-L-methionine</keyword>
<dbReference type="Proteomes" id="UP000225277">
    <property type="component" value="Unassembled WGS sequence"/>
</dbReference>
<dbReference type="InterPro" id="IPR029063">
    <property type="entry name" value="SAM-dependent_MTases_sf"/>
</dbReference>
<comment type="similarity">
    <text evidence="4">Belongs to the class I-like SAM-binding methyltransferase superfamily. Cation-dependent O-methyltransferase family.</text>
</comment>
<dbReference type="PROSITE" id="PS51682">
    <property type="entry name" value="SAM_OMT_I"/>
    <property type="match status" value="1"/>
</dbReference>
<dbReference type="RefSeq" id="XP_023625129.1">
    <property type="nucleotide sequence ID" value="XM_023769361.1"/>
</dbReference>
<dbReference type="AlphaFoldDB" id="A0A2D3V9P0"/>
<dbReference type="PANTHER" id="PTHR10509:SF14">
    <property type="entry name" value="CAFFEOYL-COA O-METHYLTRANSFERASE 3-RELATED"/>
    <property type="match status" value="1"/>
</dbReference>
<evidence type="ECO:0000256" key="1">
    <source>
        <dbReference type="ARBA" id="ARBA00022603"/>
    </source>
</evidence>
<proteinExistence type="inferred from homology"/>
<dbReference type="GeneID" id="35599263"/>
<dbReference type="Gene3D" id="3.40.50.150">
    <property type="entry name" value="Vaccinia Virus protein VP39"/>
    <property type="match status" value="1"/>
</dbReference>
<organism evidence="5 6">
    <name type="scientific">Ramularia collo-cygni</name>
    <dbReference type="NCBI Taxonomy" id="112498"/>
    <lineage>
        <taxon>Eukaryota</taxon>
        <taxon>Fungi</taxon>
        <taxon>Dikarya</taxon>
        <taxon>Ascomycota</taxon>
        <taxon>Pezizomycotina</taxon>
        <taxon>Dothideomycetes</taxon>
        <taxon>Dothideomycetidae</taxon>
        <taxon>Mycosphaerellales</taxon>
        <taxon>Mycosphaerellaceae</taxon>
        <taxon>Ramularia</taxon>
    </lineage>
</organism>
<dbReference type="CDD" id="cd02440">
    <property type="entry name" value="AdoMet_MTases"/>
    <property type="match status" value="1"/>
</dbReference>
<gene>
    <name evidence="5" type="ORF">RCC_04084</name>
</gene>
<dbReference type="GO" id="GO:0008757">
    <property type="term" value="F:S-adenosylmethionine-dependent methyltransferase activity"/>
    <property type="evidence" value="ECO:0007669"/>
    <property type="project" value="TreeGrafter"/>
</dbReference>
<evidence type="ECO:0000313" key="5">
    <source>
        <dbReference type="EMBL" id="CZT18239.1"/>
    </source>
</evidence>
<dbReference type="OrthoDB" id="10251242at2759"/>
<dbReference type="EMBL" id="FJUY01000005">
    <property type="protein sequence ID" value="CZT18239.1"/>
    <property type="molecule type" value="Genomic_DNA"/>
</dbReference>
<sequence length="219" mass="24254">MSNFGSNIDMKKALDAQKSLSKNTPQLEHALSNSKANGLPEISINASQGTFLSILCKMTNAKNILEIGTLGGYSTLWFAESVPGVQVTSIEIDPHHRDVAVENTKGCDNVEILLGAALDILPKLAQQGKVFDFIFIDANWEEQAEYFDWAVKLTRKGGCIYVDNVVRQIMQDGEKDMALVEFVKDDERVEASLVPIFQSYERDGQTKDFLDGFMIAAVK</sequence>
<dbReference type="InterPro" id="IPR002935">
    <property type="entry name" value="SAM_O-MeTrfase"/>
</dbReference>
<dbReference type="SUPFAM" id="SSF53335">
    <property type="entry name" value="S-adenosyl-L-methionine-dependent methyltransferases"/>
    <property type="match status" value="1"/>
</dbReference>
<evidence type="ECO:0000256" key="2">
    <source>
        <dbReference type="ARBA" id="ARBA00022679"/>
    </source>
</evidence>
<keyword evidence="6" id="KW-1185">Reference proteome</keyword>
<dbReference type="Pfam" id="PF01596">
    <property type="entry name" value="Methyltransf_3"/>
    <property type="match status" value="1"/>
</dbReference>
<dbReference type="PANTHER" id="PTHR10509">
    <property type="entry name" value="O-METHYLTRANSFERASE-RELATED"/>
    <property type="match status" value="1"/>
</dbReference>
<evidence type="ECO:0000256" key="3">
    <source>
        <dbReference type="ARBA" id="ARBA00022691"/>
    </source>
</evidence>
<name>A0A2D3V9P0_9PEZI</name>
<reference evidence="5 6" key="1">
    <citation type="submission" date="2016-03" db="EMBL/GenBank/DDBJ databases">
        <authorList>
            <person name="Ploux O."/>
        </authorList>
    </citation>
    <scope>NUCLEOTIDE SEQUENCE [LARGE SCALE GENOMIC DNA]</scope>
    <source>
        <strain evidence="5 6">URUG2</strain>
    </source>
</reference>